<comment type="subcellular location">
    <subcellularLocation>
        <location evidence="13">Cell membrane</location>
        <topology evidence="13">Single-pass membrane protein</topology>
    </subcellularLocation>
    <subcellularLocation>
        <location evidence="12">Endomembrane system</location>
        <topology evidence="12">Single-pass membrane protein</topology>
    </subcellularLocation>
</comment>
<keyword evidence="8 13" id="KW-0406">Ion transport</keyword>
<dbReference type="Proteomes" id="UP001596439">
    <property type="component" value="Unassembled WGS sequence"/>
</dbReference>
<keyword evidence="4 13" id="KW-0138">CF(0)</keyword>
<evidence type="ECO:0000256" key="11">
    <source>
        <dbReference type="ARBA" id="ARBA00025198"/>
    </source>
</evidence>
<evidence type="ECO:0000256" key="14">
    <source>
        <dbReference type="RuleBase" id="RU003848"/>
    </source>
</evidence>
<gene>
    <name evidence="13 16" type="primary">atpF</name>
    <name evidence="16" type="ORF">ACFQO8_01395</name>
</gene>
<evidence type="ECO:0000256" key="7">
    <source>
        <dbReference type="ARBA" id="ARBA00022989"/>
    </source>
</evidence>
<sequence>MDTMMIAAGGGGEGLRILDMIFTIFTFLVLLALLKKFAWGPLLGMMRQREEYVANEIELAEKSRKDAENYVVEQRDALSAARTESKEMLDASRRQAEAEQARLVEQARLEAEQIKIEAEKAIERERELAKQSLQTEVVTQALSAARHVLQSDLKGDEAKQRALVTDFLSKAKGAN</sequence>
<organism evidence="16 17">
    <name type="scientific">Exiguobacterium aestuarii</name>
    <dbReference type="NCBI Taxonomy" id="273527"/>
    <lineage>
        <taxon>Bacteria</taxon>
        <taxon>Bacillati</taxon>
        <taxon>Bacillota</taxon>
        <taxon>Bacilli</taxon>
        <taxon>Bacillales</taxon>
        <taxon>Bacillales Family XII. Incertae Sedis</taxon>
        <taxon>Exiguobacterium</taxon>
    </lineage>
</organism>
<protein>
    <recommendedName>
        <fullName evidence="13">ATP synthase subunit b</fullName>
    </recommendedName>
    <alternativeName>
        <fullName evidence="13">ATP synthase F(0) sector subunit b</fullName>
    </alternativeName>
    <alternativeName>
        <fullName evidence="13">ATPase subunit I</fullName>
    </alternativeName>
    <alternativeName>
        <fullName evidence="13">F-type ATPase subunit b</fullName>
        <shortName evidence="13">F-ATPase subunit b</shortName>
    </alternativeName>
</protein>
<dbReference type="HAMAP" id="MF_01398">
    <property type="entry name" value="ATP_synth_b_bprime"/>
    <property type="match status" value="1"/>
</dbReference>
<dbReference type="PANTHER" id="PTHR33445">
    <property type="entry name" value="ATP SYNTHASE SUBUNIT B', CHLOROPLASTIC"/>
    <property type="match status" value="1"/>
</dbReference>
<comment type="function">
    <text evidence="11 13">F(1)F(0) ATP synthase produces ATP from ADP in the presence of a proton or sodium gradient. F-type ATPases consist of two structural domains, F(1) containing the extramembraneous catalytic core and F(0) containing the membrane proton channel, linked together by a central stalk and a peripheral stalk. During catalysis, ATP synthesis in the catalytic domain of F(1) is coupled via a rotary mechanism of the central stalk subunits to proton translocation.</text>
</comment>
<keyword evidence="17" id="KW-1185">Reference proteome</keyword>
<dbReference type="NCBIfam" id="TIGR01144">
    <property type="entry name" value="ATP_synt_b"/>
    <property type="match status" value="1"/>
</dbReference>
<evidence type="ECO:0000256" key="5">
    <source>
        <dbReference type="ARBA" id="ARBA00022692"/>
    </source>
</evidence>
<dbReference type="InterPro" id="IPR005864">
    <property type="entry name" value="ATP_synth_F0_bsu_bac"/>
</dbReference>
<keyword evidence="3 13" id="KW-1003">Cell membrane</keyword>
<comment type="subunit">
    <text evidence="13">F-type ATPases have 2 components, F(1) - the catalytic core - and F(0) - the membrane proton channel. F(1) has five subunits: alpha(3), beta(3), gamma(1), delta(1), epsilon(1). F(0) has three main subunits: a(1), b(2) and c(10-14). The alpha and beta chains form an alternating ring which encloses part of the gamma chain. F(1) is attached to F(0) by a central stalk formed by the gamma and epsilon chains, while a peripheral stalk is formed by the delta and b chains.</text>
</comment>
<keyword evidence="6 13" id="KW-0375">Hydrogen ion transport</keyword>
<keyword evidence="10 13" id="KW-0066">ATP synthesis</keyword>
<evidence type="ECO:0000313" key="17">
    <source>
        <dbReference type="Proteomes" id="UP001596439"/>
    </source>
</evidence>
<feature type="coiled-coil region" evidence="15">
    <location>
        <begin position="86"/>
        <end position="131"/>
    </location>
</feature>
<evidence type="ECO:0000256" key="2">
    <source>
        <dbReference type="ARBA" id="ARBA00022448"/>
    </source>
</evidence>
<evidence type="ECO:0000256" key="15">
    <source>
        <dbReference type="SAM" id="Coils"/>
    </source>
</evidence>
<evidence type="ECO:0000256" key="4">
    <source>
        <dbReference type="ARBA" id="ARBA00022547"/>
    </source>
</evidence>
<comment type="caution">
    <text evidence="16">The sequence shown here is derived from an EMBL/GenBank/DDBJ whole genome shotgun (WGS) entry which is preliminary data.</text>
</comment>
<evidence type="ECO:0000256" key="10">
    <source>
        <dbReference type="ARBA" id="ARBA00023310"/>
    </source>
</evidence>
<proteinExistence type="inferred from homology"/>
<dbReference type="EMBL" id="JBHTCE010000001">
    <property type="protein sequence ID" value="MFC7388776.1"/>
    <property type="molecule type" value="Genomic_DNA"/>
</dbReference>
<comment type="function">
    <text evidence="13">Component of the F(0) channel, it forms part of the peripheral stalk, linking F(1) to F(0).</text>
</comment>
<feature type="transmembrane region" description="Helical" evidence="13">
    <location>
        <begin position="20"/>
        <end position="39"/>
    </location>
</feature>
<dbReference type="PANTHER" id="PTHR33445:SF1">
    <property type="entry name" value="ATP SYNTHASE SUBUNIT B"/>
    <property type="match status" value="1"/>
</dbReference>
<evidence type="ECO:0000313" key="16">
    <source>
        <dbReference type="EMBL" id="MFC7388776.1"/>
    </source>
</evidence>
<reference evidence="17" key="1">
    <citation type="journal article" date="2019" name="Int. J. Syst. Evol. Microbiol.">
        <title>The Global Catalogue of Microorganisms (GCM) 10K type strain sequencing project: providing services to taxonomists for standard genome sequencing and annotation.</title>
        <authorList>
            <consortium name="The Broad Institute Genomics Platform"/>
            <consortium name="The Broad Institute Genome Sequencing Center for Infectious Disease"/>
            <person name="Wu L."/>
            <person name="Ma J."/>
        </authorList>
    </citation>
    <scope>NUCLEOTIDE SEQUENCE [LARGE SCALE GENOMIC DNA]</scope>
    <source>
        <strain evidence="17">CCUG 55590</strain>
    </source>
</reference>
<keyword evidence="2 13" id="KW-0813">Transport</keyword>
<name>A0ABW2PKB0_9BACL</name>
<keyword evidence="15" id="KW-0175">Coiled coil</keyword>
<comment type="similarity">
    <text evidence="1 13 14">Belongs to the ATPase B chain family.</text>
</comment>
<keyword evidence="9 13" id="KW-0472">Membrane</keyword>
<keyword evidence="7 13" id="KW-1133">Transmembrane helix</keyword>
<evidence type="ECO:0000256" key="6">
    <source>
        <dbReference type="ARBA" id="ARBA00022781"/>
    </source>
</evidence>
<accession>A0ABW2PKB0</accession>
<evidence type="ECO:0000256" key="9">
    <source>
        <dbReference type="ARBA" id="ARBA00023136"/>
    </source>
</evidence>
<dbReference type="CDD" id="cd06503">
    <property type="entry name" value="ATP-synt_Fo_b"/>
    <property type="match status" value="1"/>
</dbReference>
<evidence type="ECO:0000256" key="1">
    <source>
        <dbReference type="ARBA" id="ARBA00005513"/>
    </source>
</evidence>
<dbReference type="RefSeq" id="WP_214786288.1">
    <property type="nucleotide sequence ID" value="NZ_JANIEL010000005.1"/>
</dbReference>
<keyword evidence="5 13" id="KW-0812">Transmembrane</keyword>
<evidence type="ECO:0000256" key="13">
    <source>
        <dbReference type="HAMAP-Rule" id="MF_01398"/>
    </source>
</evidence>
<evidence type="ECO:0000256" key="8">
    <source>
        <dbReference type="ARBA" id="ARBA00023065"/>
    </source>
</evidence>
<evidence type="ECO:0000256" key="3">
    <source>
        <dbReference type="ARBA" id="ARBA00022475"/>
    </source>
</evidence>
<dbReference type="InterPro" id="IPR050059">
    <property type="entry name" value="ATP_synthase_B_chain"/>
</dbReference>
<evidence type="ECO:0000256" key="12">
    <source>
        <dbReference type="ARBA" id="ARBA00037847"/>
    </source>
</evidence>
<dbReference type="InterPro" id="IPR002146">
    <property type="entry name" value="ATP_synth_b/b'su_bac/chlpt"/>
</dbReference>
<dbReference type="Pfam" id="PF00430">
    <property type="entry name" value="ATP-synt_B"/>
    <property type="match status" value="1"/>
</dbReference>